<evidence type="ECO:0000256" key="3">
    <source>
        <dbReference type="ARBA" id="ARBA00022552"/>
    </source>
</evidence>
<evidence type="ECO:0000256" key="7">
    <source>
        <dbReference type="ARBA" id="ARBA00022801"/>
    </source>
</evidence>
<evidence type="ECO:0000256" key="2">
    <source>
        <dbReference type="ARBA" id="ARBA00022517"/>
    </source>
</evidence>
<dbReference type="NCBIfam" id="TIGR00043">
    <property type="entry name" value="rRNA maturation RNase YbeY"/>
    <property type="match status" value="1"/>
</dbReference>
<reference evidence="10 11" key="1">
    <citation type="journal article" date="2019" name="Int. J. Syst. Evol. Microbiol.">
        <title>Capsulimonas corticalis gen. nov., sp. nov., an aerobic capsulated bacterium, of a novel bacterial order, Capsulimonadales ord. nov., of the class Armatimonadia of the phylum Armatimonadetes.</title>
        <authorList>
            <person name="Li J."/>
            <person name="Kudo C."/>
            <person name="Tonouchi A."/>
        </authorList>
    </citation>
    <scope>NUCLEOTIDE SEQUENCE [LARGE SCALE GENOMIC DNA]</scope>
    <source>
        <strain evidence="10 11">AX-7</strain>
    </source>
</reference>
<organism evidence="10 11">
    <name type="scientific">Capsulimonas corticalis</name>
    <dbReference type="NCBI Taxonomy" id="2219043"/>
    <lineage>
        <taxon>Bacteria</taxon>
        <taxon>Bacillati</taxon>
        <taxon>Armatimonadota</taxon>
        <taxon>Armatimonadia</taxon>
        <taxon>Capsulimonadales</taxon>
        <taxon>Capsulimonadaceae</taxon>
        <taxon>Capsulimonas</taxon>
    </lineage>
</organism>
<dbReference type="HAMAP" id="MF_00009">
    <property type="entry name" value="Endoribonucl_YbeY"/>
    <property type="match status" value="1"/>
</dbReference>
<dbReference type="KEGG" id="ccot:CCAX7_42230"/>
<proteinExistence type="inferred from homology"/>
<evidence type="ECO:0000256" key="4">
    <source>
        <dbReference type="ARBA" id="ARBA00022722"/>
    </source>
</evidence>
<keyword evidence="3 9" id="KW-0698">rRNA processing</keyword>
<dbReference type="EMBL" id="AP025739">
    <property type="protein sequence ID" value="BDI32172.1"/>
    <property type="molecule type" value="Genomic_DNA"/>
</dbReference>
<sequence length="127" mass="14034">MRREDASKDSEISIVLCDDDFIQDLNRAHRGKDKPTDVLSFPQDDDLVLGDIVISLPTAERQARAAGWPMEDEVVLLGIHGVLHLLGYDDETAEEAARMRDISAEVLTASGIALPPGSQHPYFVDYD</sequence>
<dbReference type="InterPro" id="IPR023091">
    <property type="entry name" value="MetalPrtase_cat_dom_sf_prd"/>
</dbReference>
<evidence type="ECO:0000256" key="1">
    <source>
        <dbReference type="ARBA" id="ARBA00010875"/>
    </source>
</evidence>
<feature type="binding site" evidence="9">
    <location>
        <position position="90"/>
    </location>
    <ligand>
        <name>Zn(2+)</name>
        <dbReference type="ChEBI" id="CHEBI:29105"/>
        <note>catalytic</note>
    </ligand>
</feature>
<comment type="subcellular location">
    <subcellularLocation>
        <location evidence="9">Cytoplasm</location>
    </subcellularLocation>
</comment>
<keyword evidence="6 9" id="KW-0255">Endonuclease</keyword>
<dbReference type="GO" id="GO:0005737">
    <property type="term" value="C:cytoplasm"/>
    <property type="evidence" value="ECO:0007669"/>
    <property type="project" value="UniProtKB-SubCell"/>
</dbReference>
<dbReference type="GO" id="GO:0004521">
    <property type="term" value="F:RNA endonuclease activity"/>
    <property type="evidence" value="ECO:0007669"/>
    <property type="project" value="UniProtKB-UniRule"/>
</dbReference>
<keyword evidence="9" id="KW-0963">Cytoplasm</keyword>
<dbReference type="InterPro" id="IPR002036">
    <property type="entry name" value="YbeY"/>
</dbReference>
<evidence type="ECO:0000256" key="8">
    <source>
        <dbReference type="ARBA" id="ARBA00022833"/>
    </source>
</evidence>
<evidence type="ECO:0000313" key="11">
    <source>
        <dbReference type="Proteomes" id="UP000287394"/>
    </source>
</evidence>
<evidence type="ECO:0000313" key="10">
    <source>
        <dbReference type="EMBL" id="BDI32172.1"/>
    </source>
</evidence>
<dbReference type="PANTHER" id="PTHR46986:SF1">
    <property type="entry name" value="ENDORIBONUCLEASE YBEY, CHLOROPLASTIC"/>
    <property type="match status" value="1"/>
</dbReference>
<keyword evidence="7 9" id="KW-0378">Hydrolase</keyword>
<keyword evidence="2 9" id="KW-0690">Ribosome biogenesis</keyword>
<dbReference type="GO" id="GO:0006364">
    <property type="term" value="P:rRNA processing"/>
    <property type="evidence" value="ECO:0007669"/>
    <property type="project" value="UniProtKB-UniRule"/>
</dbReference>
<accession>A0A402CXV5</accession>
<dbReference type="PROSITE" id="PS01306">
    <property type="entry name" value="UPF0054"/>
    <property type="match status" value="1"/>
</dbReference>
<keyword evidence="11" id="KW-1185">Reference proteome</keyword>
<dbReference type="Proteomes" id="UP000287394">
    <property type="component" value="Chromosome"/>
</dbReference>
<dbReference type="RefSeq" id="WP_218025629.1">
    <property type="nucleotide sequence ID" value="NZ_AP025739.1"/>
</dbReference>
<gene>
    <name evidence="9" type="primary">ybeY</name>
    <name evidence="10" type="ORF">CCAX7_42230</name>
</gene>
<comment type="similarity">
    <text evidence="1 9">Belongs to the endoribonuclease YbeY family.</text>
</comment>
<evidence type="ECO:0000256" key="5">
    <source>
        <dbReference type="ARBA" id="ARBA00022723"/>
    </source>
</evidence>
<dbReference type="Pfam" id="PF02130">
    <property type="entry name" value="YbeY"/>
    <property type="match status" value="1"/>
</dbReference>
<dbReference type="FunCoup" id="A0A402CXV5">
    <property type="interactions" value="381"/>
</dbReference>
<keyword evidence="5 9" id="KW-0479">Metal-binding</keyword>
<name>A0A402CXV5_9BACT</name>
<feature type="binding site" evidence="9">
    <location>
        <position position="84"/>
    </location>
    <ligand>
        <name>Zn(2+)</name>
        <dbReference type="ChEBI" id="CHEBI:29105"/>
        <note>catalytic</note>
    </ligand>
</feature>
<keyword evidence="8 9" id="KW-0862">Zinc</keyword>
<dbReference type="GO" id="GO:0004222">
    <property type="term" value="F:metalloendopeptidase activity"/>
    <property type="evidence" value="ECO:0007669"/>
    <property type="project" value="InterPro"/>
</dbReference>
<dbReference type="PANTHER" id="PTHR46986">
    <property type="entry name" value="ENDORIBONUCLEASE YBEY, CHLOROPLASTIC"/>
    <property type="match status" value="1"/>
</dbReference>
<evidence type="ECO:0000256" key="9">
    <source>
        <dbReference type="HAMAP-Rule" id="MF_00009"/>
    </source>
</evidence>
<comment type="cofactor">
    <cofactor evidence="9">
        <name>Zn(2+)</name>
        <dbReference type="ChEBI" id="CHEBI:29105"/>
    </cofactor>
    <text evidence="9">Binds 1 zinc ion.</text>
</comment>
<dbReference type="Gene3D" id="3.40.390.30">
    <property type="entry name" value="Metalloproteases ('zincins'), catalytic domain"/>
    <property type="match status" value="1"/>
</dbReference>
<dbReference type="AlphaFoldDB" id="A0A402CXV5"/>
<evidence type="ECO:0000256" key="6">
    <source>
        <dbReference type="ARBA" id="ARBA00022759"/>
    </source>
</evidence>
<protein>
    <recommendedName>
        <fullName evidence="9">Endoribonuclease YbeY</fullName>
        <ecNumber evidence="9">3.1.-.-</ecNumber>
    </recommendedName>
</protein>
<comment type="function">
    <text evidence="9">Single strand-specific metallo-endoribonuclease involved in late-stage 70S ribosome quality control and in maturation of the 3' terminus of the 16S rRNA.</text>
</comment>
<dbReference type="GO" id="GO:0008270">
    <property type="term" value="F:zinc ion binding"/>
    <property type="evidence" value="ECO:0007669"/>
    <property type="project" value="UniProtKB-UniRule"/>
</dbReference>
<dbReference type="InterPro" id="IPR020549">
    <property type="entry name" value="YbeY_CS"/>
</dbReference>
<feature type="binding site" evidence="9">
    <location>
        <position position="80"/>
    </location>
    <ligand>
        <name>Zn(2+)</name>
        <dbReference type="ChEBI" id="CHEBI:29105"/>
        <note>catalytic</note>
    </ligand>
</feature>
<keyword evidence="4 9" id="KW-0540">Nuclease</keyword>
<dbReference type="EC" id="3.1.-.-" evidence="9"/>
<dbReference type="SUPFAM" id="SSF55486">
    <property type="entry name" value="Metalloproteases ('zincins'), catalytic domain"/>
    <property type="match status" value="1"/>
</dbReference>